<organism evidence="1">
    <name type="scientific">Rhizophora mucronata</name>
    <name type="common">Asiatic mangrove</name>
    <dbReference type="NCBI Taxonomy" id="61149"/>
    <lineage>
        <taxon>Eukaryota</taxon>
        <taxon>Viridiplantae</taxon>
        <taxon>Streptophyta</taxon>
        <taxon>Embryophyta</taxon>
        <taxon>Tracheophyta</taxon>
        <taxon>Spermatophyta</taxon>
        <taxon>Magnoliopsida</taxon>
        <taxon>eudicotyledons</taxon>
        <taxon>Gunneridae</taxon>
        <taxon>Pentapetalae</taxon>
        <taxon>rosids</taxon>
        <taxon>fabids</taxon>
        <taxon>Malpighiales</taxon>
        <taxon>Rhizophoraceae</taxon>
        <taxon>Rhizophora</taxon>
    </lineage>
</organism>
<evidence type="ECO:0000313" key="1">
    <source>
        <dbReference type="EMBL" id="MBX59215.1"/>
    </source>
</evidence>
<dbReference type="EMBL" id="GGEC01078731">
    <property type="protein sequence ID" value="MBX59215.1"/>
    <property type="molecule type" value="Transcribed_RNA"/>
</dbReference>
<sequence>MKLDMLPITIYHY</sequence>
<accession>A0A2P2PWY5</accession>
<protein>
    <submittedName>
        <fullName evidence="1">Uncharacterized protein</fullName>
    </submittedName>
</protein>
<name>A0A2P2PWY5_RHIMU</name>
<reference evidence="1" key="1">
    <citation type="submission" date="2018-02" db="EMBL/GenBank/DDBJ databases">
        <title>Rhizophora mucronata_Transcriptome.</title>
        <authorList>
            <person name="Meera S.P."/>
            <person name="Sreeshan A."/>
            <person name="Augustine A."/>
        </authorList>
    </citation>
    <scope>NUCLEOTIDE SEQUENCE</scope>
    <source>
        <tissue evidence="1">Leaf</tissue>
    </source>
</reference>
<proteinExistence type="predicted"/>